<dbReference type="CDD" id="cd01448">
    <property type="entry name" value="TST_Repeat_1"/>
    <property type="match status" value="1"/>
</dbReference>
<dbReference type="STRING" id="3750.A0A498ITK5"/>
<dbReference type="InterPro" id="IPR038538">
    <property type="entry name" value="MTERF_sf"/>
</dbReference>
<comment type="catalytic activity">
    <reaction evidence="7">
        <text>2-oxo-3-sulfanylpropanoate + [thioredoxin]-dithiol = [thioredoxin]-disulfide + hydrogen sulfide + pyruvate + H(+)</text>
        <dbReference type="Rhea" id="RHEA:21740"/>
        <dbReference type="Rhea" id="RHEA-COMP:10698"/>
        <dbReference type="Rhea" id="RHEA-COMP:10700"/>
        <dbReference type="ChEBI" id="CHEBI:15361"/>
        <dbReference type="ChEBI" id="CHEBI:15378"/>
        <dbReference type="ChEBI" id="CHEBI:29919"/>
        <dbReference type="ChEBI" id="CHEBI:29950"/>
        <dbReference type="ChEBI" id="CHEBI:50058"/>
        <dbReference type="ChEBI" id="CHEBI:57678"/>
        <dbReference type="EC" id="2.8.1.2"/>
    </reaction>
</comment>
<dbReference type="FunFam" id="1.25.70.10:FF:000026">
    <property type="entry name" value="Mitochondrial transcription termination factor family protein"/>
    <property type="match status" value="1"/>
</dbReference>
<comment type="function">
    <text evidence="8">Catalyzes the transfer of a sulfur ion from a donor to cyanide or to other thiol compounds. Substrate preference is 3-mercaptopyruvate &gt; thiosulfate. Involved in embryo and seed development.</text>
</comment>
<dbReference type="NCBIfam" id="TIGR00756">
    <property type="entry name" value="PPR"/>
    <property type="match status" value="2"/>
</dbReference>
<dbReference type="GO" id="GO:0009793">
    <property type="term" value="P:embryo development ending in seed dormancy"/>
    <property type="evidence" value="ECO:0007669"/>
    <property type="project" value="UniProtKB-ARBA"/>
</dbReference>
<dbReference type="Gene3D" id="1.25.70.10">
    <property type="entry name" value="Transcription termination factor 3, mitochondrial"/>
    <property type="match status" value="2"/>
</dbReference>
<keyword evidence="2" id="KW-0805">Transcription regulation</keyword>
<feature type="repeat" description="PPR" evidence="9">
    <location>
        <begin position="172"/>
        <end position="206"/>
    </location>
</feature>
<dbReference type="CDD" id="cd01449">
    <property type="entry name" value="TST_Repeat_2"/>
    <property type="match status" value="1"/>
</dbReference>
<evidence type="ECO:0000256" key="8">
    <source>
        <dbReference type="ARBA" id="ARBA00054064"/>
    </source>
</evidence>
<comment type="catalytic activity">
    <reaction evidence="6">
        <text>thiosulfate + hydrogen cyanide = thiocyanate + sulfite + 2 H(+)</text>
        <dbReference type="Rhea" id="RHEA:16881"/>
        <dbReference type="ChEBI" id="CHEBI:15378"/>
        <dbReference type="ChEBI" id="CHEBI:17359"/>
        <dbReference type="ChEBI" id="CHEBI:18022"/>
        <dbReference type="ChEBI" id="CHEBI:18407"/>
        <dbReference type="ChEBI" id="CHEBI:33542"/>
        <dbReference type="EC" id="2.8.1.1"/>
    </reaction>
</comment>
<dbReference type="PROSITE" id="PS00380">
    <property type="entry name" value="RHODANESE_1"/>
    <property type="match status" value="1"/>
</dbReference>
<dbReference type="GO" id="GO:0004792">
    <property type="term" value="F:thiosulfate-cyanide sulfurtransferase activity"/>
    <property type="evidence" value="ECO:0007669"/>
    <property type="project" value="UniProtKB-EC"/>
</dbReference>
<comment type="similarity">
    <text evidence="1">Belongs to the mTERF family.</text>
</comment>
<dbReference type="SMART" id="SM00450">
    <property type="entry name" value="RHOD"/>
    <property type="match status" value="2"/>
</dbReference>
<organism evidence="12 13">
    <name type="scientific">Malus domestica</name>
    <name type="common">Apple</name>
    <name type="synonym">Pyrus malus</name>
    <dbReference type="NCBI Taxonomy" id="3750"/>
    <lineage>
        <taxon>Eukaryota</taxon>
        <taxon>Viridiplantae</taxon>
        <taxon>Streptophyta</taxon>
        <taxon>Embryophyta</taxon>
        <taxon>Tracheophyta</taxon>
        <taxon>Spermatophyta</taxon>
        <taxon>Magnoliopsida</taxon>
        <taxon>eudicotyledons</taxon>
        <taxon>Gunneridae</taxon>
        <taxon>Pentapetalae</taxon>
        <taxon>rosids</taxon>
        <taxon>fabids</taxon>
        <taxon>Rosales</taxon>
        <taxon>Rosaceae</taxon>
        <taxon>Amygdaloideae</taxon>
        <taxon>Maleae</taxon>
        <taxon>Malus</taxon>
    </lineage>
</organism>
<evidence type="ECO:0000256" key="7">
    <source>
        <dbReference type="ARBA" id="ARBA00050501"/>
    </source>
</evidence>
<dbReference type="FunFam" id="3.40.250.10:FF:000001">
    <property type="entry name" value="Sulfurtransferase"/>
    <property type="match status" value="1"/>
</dbReference>
<dbReference type="InterPro" id="IPR001307">
    <property type="entry name" value="Thiosulphate_STrfase_CS"/>
</dbReference>
<dbReference type="SMART" id="SM00733">
    <property type="entry name" value="Mterf"/>
    <property type="match status" value="8"/>
</dbReference>
<dbReference type="PANTHER" id="PTHR11364">
    <property type="entry name" value="THIOSULFATE SULFERTANSFERASE"/>
    <property type="match status" value="1"/>
</dbReference>
<dbReference type="InterPro" id="IPR002885">
    <property type="entry name" value="PPR_rpt"/>
</dbReference>
<evidence type="ECO:0000259" key="11">
    <source>
        <dbReference type="PROSITE" id="PS50206"/>
    </source>
</evidence>
<dbReference type="Gene3D" id="1.25.40.10">
    <property type="entry name" value="Tetratricopeptide repeat domain"/>
    <property type="match status" value="2"/>
</dbReference>
<proteinExistence type="inferred from homology"/>
<dbReference type="InterPro" id="IPR011990">
    <property type="entry name" value="TPR-like_helical_dom_sf"/>
</dbReference>
<dbReference type="Pfam" id="PF00581">
    <property type="entry name" value="Rhodanese"/>
    <property type="match status" value="2"/>
</dbReference>
<keyword evidence="13" id="KW-1185">Reference proteome</keyword>
<dbReference type="InterPro" id="IPR045078">
    <property type="entry name" value="TST/MPST-like"/>
</dbReference>
<dbReference type="GO" id="GO:0005739">
    <property type="term" value="C:mitochondrion"/>
    <property type="evidence" value="ECO:0007669"/>
    <property type="project" value="TreeGrafter"/>
</dbReference>
<keyword evidence="5" id="KW-0809">Transit peptide</keyword>
<evidence type="ECO:0000256" key="4">
    <source>
        <dbReference type="ARBA" id="ARBA00022737"/>
    </source>
</evidence>
<comment type="caution">
    <text evidence="12">The sequence shown here is derived from an EMBL/GenBank/DDBJ whole genome shotgun (WGS) entry which is preliminary data.</text>
</comment>
<dbReference type="PROSITE" id="PS50206">
    <property type="entry name" value="RHODANESE_3"/>
    <property type="match status" value="2"/>
</dbReference>
<dbReference type="FunFam" id="1.25.40.10:FF:000090">
    <property type="entry name" value="Pentatricopeptide repeat-containing protein, chloroplastic"/>
    <property type="match status" value="1"/>
</dbReference>
<dbReference type="PANTHER" id="PTHR11364:SF27">
    <property type="entry name" value="SULFURTRANSFERASE"/>
    <property type="match status" value="1"/>
</dbReference>
<dbReference type="Pfam" id="PF02536">
    <property type="entry name" value="mTERF"/>
    <property type="match status" value="2"/>
</dbReference>
<sequence>MIPDCFSLGGVLRALAGGSGLMKVSQIHGFIMQLGFGSHKSLSGSLIDAYAKCGRLERAHKIYRSMIKKDITSCTALINGYAREGNYSGDVLDLFKEITLTCVALDSVILCSMLNVCAKVASLILGRKIHALTFKHQPCHDVAMGNALVDMYAKCGEIEDANHASDEMEEKNVISWTSMISGYGRNGLGHKAIALYKTMEYEGLQPNDITFLSLLFACSHAGLTVEGWECFNIMLRKYNISPRSEHFSCMVDLYARAGLLDEAYKLMCDMNIKPNSAVWGAILGACSIHGNSLLGEVVSMHLCDMDPKNSVNYVVLGSLYAAFGAWDNALETRNLIENRSLKKEPAQSLLVSKSSKTSWIVTEAPHLPTHIAKFPIFPQNFVTGNVEESAGEDIGDQPKNSLQVLKQLGCSDTEISMISTRGPSLLNANANQLECKLKLLTGLGITAPELVKIIIGRPRLLTSRVNHCLDERLEFFMTFGLLFPPTTYSTVCQAQEESVEVDIRDQPKNSAEVLRSWGCSDTDISKMFMRRPALRSTDLNQLRSKLNVLSGLGITAPQLVKIINCRPRFLSCRFNHCIDERLEFFMRLFESREVLVKAIVRNPSLLIYDLHNKIKPVIKLYEGIGLSMEDLIQMLLQRATLIPRTSFNDEKMEYIRKTRLSTDSRMYKYVVTIIGVSRLETLRRKISNFEKFGFSEDEIFGLLGSSPLVFTLSVDKVQRNMTFIIGKMKFPAKVILENPFLLYSNLEAVLKPRVFLAGKIHELGLDLQIKGPRMLTALRMTEKRFLKAFINCHPKDVADELMEFYTNAKMNGFISFRKDSPGSSPFPLFLSLSLPKAPKGTEFLRAKPAYTKYRTSAWVPHVMASSVAGTRADFSTQSVSTNEPVVSVDWLHANLKEPDLKVLDASWYMPDEQRNPIQEYQVAHIPGALFFDVDGISDRNTKLPHMLPSEEAFAAAVSALGIENKDDLVVYDGKGIFSAARVWWMFRVFGHDRVWVLDGGLPRWRASGYDVESSASGDAILKASAASEAIEKIYKGQAVGPTTFQTKFQPHLVWTLDQVRKNVEQGTHQLIDARSKARFDGTTLEPRKGIRSGHVPGSKCIPFPQLLDSSGTLLPADKLKARFDEEGISLESPAVTSCGTGVTACILALGLHRLGKPEVPVYDGSWTEWGAQPDTPIDSSTESV</sequence>
<dbReference type="Gene3D" id="3.40.250.10">
    <property type="entry name" value="Rhodanese-like domain"/>
    <property type="match status" value="2"/>
</dbReference>
<name>A0A498ITK5_MALDO</name>
<dbReference type="Pfam" id="PF13041">
    <property type="entry name" value="PPR_2"/>
    <property type="match status" value="1"/>
</dbReference>
<evidence type="ECO:0000256" key="10">
    <source>
        <dbReference type="RuleBase" id="RU000507"/>
    </source>
</evidence>
<dbReference type="Pfam" id="PF01535">
    <property type="entry name" value="PPR"/>
    <property type="match status" value="3"/>
</dbReference>
<evidence type="ECO:0000256" key="5">
    <source>
        <dbReference type="ARBA" id="ARBA00022946"/>
    </source>
</evidence>
<reference evidence="12 13" key="1">
    <citation type="submission" date="2018-10" db="EMBL/GenBank/DDBJ databases">
        <title>A high-quality apple genome assembly.</title>
        <authorList>
            <person name="Hu J."/>
        </authorList>
    </citation>
    <scope>NUCLEOTIDE SEQUENCE [LARGE SCALE GENOMIC DNA]</scope>
    <source>
        <strain evidence="13">cv. HFTH1</strain>
        <tissue evidence="12">Young leaf</tissue>
    </source>
</reference>
<feature type="domain" description="Rhodanese" evidence="11">
    <location>
        <begin position="1064"/>
        <end position="1178"/>
    </location>
</feature>
<dbReference type="InterPro" id="IPR036873">
    <property type="entry name" value="Rhodanese-like_dom_sf"/>
</dbReference>
<evidence type="ECO:0000256" key="6">
    <source>
        <dbReference type="ARBA" id="ARBA00047549"/>
    </source>
</evidence>
<evidence type="ECO:0000256" key="1">
    <source>
        <dbReference type="ARBA" id="ARBA00007692"/>
    </source>
</evidence>
<evidence type="ECO:0000256" key="3">
    <source>
        <dbReference type="ARBA" id="ARBA00022679"/>
    </source>
</evidence>
<dbReference type="NCBIfam" id="NF008557">
    <property type="entry name" value="PRK11493.1"/>
    <property type="match status" value="1"/>
</dbReference>
<dbReference type="Proteomes" id="UP000290289">
    <property type="component" value="Chromosome 10"/>
</dbReference>
<evidence type="ECO:0000256" key="9">
    <source>
        <dbReference type="PROSITE-ProRule" id="PRU00708"/>
    </source>
</evidence>
<dbReference type="GO" id="GO:0016784">
    <property type="term" value="F:3-mercaptopyruvate sulfurtransferase activity"/>
    <property type="evidence" value="ECO:0007669"/>
    <property type="project" value="UniProtKB-EC"/>
</dbReference>
<keyword evidence="3 10" id="KW-0808">Transferase</keyword>
<dbReference type="GO" id="GO:0003676">
    <property type="term" value="F:nucleic acid binding"/>
    <property type="evidence" value="ECO:0007669"/>
    <property type="project" value="InterPro"/>
</dbReference>
<gene>
    <name evidence="12" type="ORF">DVH24_021889</name>
</gene>
<feature type="repeat" description="PPR" evidence="9">
    <location>
        <begin position="39"/>
        <end position="73"/>
    </location>
</feature>
<evidence type="ECO:0000256" key="2">
    <source>
        <dbReference type="ARBA" id="ARBA00022472"/>
    </source>
</evidence>
<evidence type="ECO:0000313" key="13">
    <source>
        <dbReference type="Proteomes" id="UP000290289"/>
    </source>
</evidence>
<accession>A0A498ITK5</accession>
<dbReference type="EMBL" id="RDQH01000336">
    <property type="protein sequence ID" value="RXH86616.1"/>
    <property type="molecule type" value="Genomic_DNA"/>
</dbReference>
<dbReference type="GO" id="GO:0006353">
    <property type="term" value="P:DNA-templated transcription termination"/>
    <property type="evidence" value="ECO:0007669"/>
    <property type="project" value="UniProtKB-KW"/>
</dbReference>
<dbReference type="PROSITE" id="PS51375">
    <property type="entry name" value="PPR"/>
    <property type="match status" value="2"/>
</dbReference>
<dbReference type="AlphaFoldDB" id="A0A498ITK5"/>
<dbReference type="PROSITE" id="PS00683">
    <property type="entry name" value="RHODANESE_2"/>
    <property type="match status" value="1"/>
</dbReference>
<protein>
    <recommendedName>
        <fullName evidence="10">Sulfurtransferase</fullName>
    </recommendedName>
</protein>
<dbReference type="InterPro" id="IPR001763">
    <property type="entry name" value="Rhodanese-like_dom"/>
</dbReference>
<evidence type="ECO:0000313" key="12">
    <source>
        <dbReference type="EMBL" id="RXH86616.1"/>
    </source>
</evidence>
<keyword evidence="2" id="KW-0804">Transcription</keyword>
<keyword evidence="4" id="KW-0677">Repeat</keyword>
<dbReference type="InterPro" id="IPR003690">
    <property type="entry name" value="MTERF"/>
</dbReference>
<feature type="domain" description="Rhodanese" evidence="11">
    <location>
        <begin position="896"/>
        <end position="1013"/>
    </location>
</feature>
<keyword evidence="2" id="KW-0806">Transcription termination</keyword>
<dbReference type="FunFam" id="3.40.250.10:FF:000019">
    <property type="entry name" value="Sulfurtransferase"/>
    <property type="match status" value="1"/>
</dbReference>
<dbReference type="SUPFAM" id="SSF52821">
    <property type="entry name" value="Rhodanese/Cell cycle control phosphatase"/>
    <property type="match status" value="2"/>
</dbReference>